<dbReference type="AlphaFoldDB" id="A0A9D4EV91"/>
<evidence type="ECO:0000313" key="2">
    <source>
        <dbReference type="Proteomes" id="UP000828390"/>
    </source>
</evidence>
<accession>A0A9D4EV91</accession>
<sequence>MSYNKDFNTFPTYSSALYLSLFELISRQSAYTDSHRSVLSSPHSVVTRLGDSLDRSTASSTATFLTPHTDASREGWGAHLEPLSLIISGLWSPQEYHLHINNLEKLAVFLAASRFQHIFATPV</sequence>
<reference evidence="1" key="1">
    <citation type="journal article" date="2019" name="bioRxiv">
        <title>The Genome of the Zebra Mussel, Dreissena polymorpha: A Resource for Invasive Species Research.</title>
        <authorList>
            <person name="McCartney M.A."/>
            <person name="Auch B."/>
            <person name="Kono T."/>
            <person name="Mallez S."/>
            <person name="Zhang Y."/>
            <person name="Obille A."/>
            <person name="Becker A."/>
            <person name="Abrahante J.E."/>
            <person name="Garbe J."/>
            <person name="Badalamenti J.P."/>
            <person name="Herman A."/>
            <person name="Mangelson H."/>
            <person name="Liachko I."/>
            <person name="Sullivan S."/>
            <person name="Sone E.D."/>
            <person name="Koren S."/>
            <person name="Silverstein K.A.T."/>
            <person name="Beckman K.B."/>
            <person name="Gohl D.M."/>
        </authorList>
    </citation>
    <scope>NUCLEOTIDE SEQUENCE</scope>
    <source>
        <strain evidence="1">Duluth1</strain>
        <tissue evidence="1">Whole animal</tissue>
    </source>
</reference>
<proteinExistence type="predicted"/>
<evidence type="ECO:0000313" key="1">
    <source>
        <dbReference type="EMBL" id="KAH3786398.1"/>
    </source>
</evidence>
<dbReference type="EMBL" id="JAIWYP010000008">
    <property type="protein sequence ID" value="KAH3786398.1"/>
    <property type="molecule type" value="Genomic_DNA"/>
</dbReference>
<organism evidence="1 2">
    <name type="scientific">Dreissena polymorpha</name>
    <name type="common">Zebra mussel</name>
    <name type="synonym">Mytilus polymorpha</name>
    <dbReference type="NCBI Taxonomy" id="45954"/>
    <lineage>
        <taxon>Eukaryota</taxon>
        <taxon>Metazoa</taxon>
        <taxon>Spiralia</taxon>
        <taxon>Lophotrochozoa</taxon>
        <taxon>Mollusca</taxon>
        <taxon>Bivalvia</taxon>
        <taxon>Autobranchia</taxon>
        <taxon>Heteroconchia</taxon>
        <taxon>Euheterodonta</taxon>
        <taxon>Imparidentia</taxon>
        <taxon>Neoheterodontei</taxon>
        <taxon>Myida</taxon>
        <taxon>Dreissenoidea</taxon>
        <taxon>Dreissenidae</taxon>
        <taxon>Dreissena</taxon>
    </lineage>
</organism>
<gene>
    <name evidence="1" type="ORF">DPMN_164505</name>
</gene>
<comment type="caution">
    <text evidence="1">The sequence shown here is derived from an EMBL/GenBank/DDBJ whole genome shotgun (WGS) entry which is preliminary data.</text>
</comment>
<dbReference type="Proteomes" id="UP000828390">
    <property type="component" value="Unassembled WGS sequence"/>
</dbReference>
<protein>
    <submittedName>
        <fullName evidence="1">Uncharacterized protein</fullName>
    </submittedName>
</protein>
<reference evidence="1" key="2">
    <citation type="submission" date="2020-11" db="EMBL/GenBank/DDBJ databases">
        <authorList>
            <person name="McCartney M.A."/>
            <person name="Auch B."/>
            <person name="Kono T."/>
            <person name="Mallez S."/>
            <person name="Becker A."/>
            <person name="Gohl D.M."/>
            <person name="Silverstein K.A.T."/>
            <person name="Koren S."/>
            <person name="Bechman K.B."/>
            <person name="Herman A."/>
            <person name="Abrahante J.E."/>
            <person name="Garbe J."/>
        </authorList>
    </citation>
    <scope>NUCLEOTIDE SEQUENCE</scope>
    <source>
        <strain evidence="1">Duluth1</strain>
        <tissue evidence="1">Whole animal</tissue>
    </source>
</reference>
<name>A0A9D4EV91_DREPO</name>
<keyword evidence="2" id="KW-1185">Reference proteome</keyword>